<dbReference type="SUPFAM" id="SSF48498">
    <property type="entry name" value="Tetracyclin repressor-like, C-terminal domain"/>
    <property type="match status" value="1"/>
</dbReference>
<feature type="DNA-binding region" description="H-T-H motif" evidence="4">
    <location>
        <begin position="33"/>
        <end position="52"/>
    </location>
</feature>
<dbReference type="Gene3D" id="1.10.357.10">
    <property type="entry name" value="Tetracycline Repressor, domain 2"/>
    <property type="match status" value="1"/>
</dbReference>
<dbReference type="PATRIC" id="fig|1675527.3.peg.2124"/>
<keyword evidence="3" id="KW-0804">Transcription</keyword>
<dbReference type="InterPro" id="IPR036271">
    <property type="entry name" value="Tet_transcr_reg_TetR-rel_C_sf"/>
</dbReference>
<accession>A0A0J9E2H5</accession>
<dbReference type="PROSITE" id="PS50977">
    <property type="entry name" value="HTH_TETR_2"/>
    <property type="match status" value="1"/>
</dbReference>
<dbReference type="GO" id="GO:0000976">
    <property type="term" value="F:transcription cis-regulatory region binding"/>
    <property type="evidence" value="ECO:0007669"/>
    <property type="project" value="TreeGrafter"/>
</dbReference>
<keyword evidence="2 4" id="KW-0238">DNA-binding</keyword>
<dbReference type="InterPro" id="IPR009057">
    <property type="entry name" value="Homeodomain-like_sf"/>
</dbReference>
<dbReference type="AlphaFoldDB" id="A0A0J9E2H5"/>
<organism evidence="6 7">
    <name type="scientific">Candidatus Rhodobacter oscarellae</name>
    <dbReference type="NCBI Taxonomy" id="1675527"/>
    <lineage>
        <taxon>Bacteria</taxon>
        <taxon>Pseudomonadati</taxon>
        <taxon>Pseudomonadota</taxon>
        <taxon>Alphaproteobacteria</taxon>
        <taxon>Rhodobacterales</taxon>
        <taxon>Rhodobacter group</taxon>
        <taxon>Rhodobacter</taxon>
    </lineage>
</organism>
<dbReference type="SUPFAM" id="SSF46689">
    <property type="entry name" value="Homeodomain-like"/>
    <property type="match status" value="1"/>
</dbReference>
<dbReference type="GO" id="GO:0003700">
    <property type="term" value="F:DNA-binding transcription factor activity"/>
    <property type="evidence" value="ECO:0007669"/>
    <property type="project" value="TreeGrafter"/>
</dbReference>
<dbReference type="InterPro" id="IPR050109">
    <property type="entry name" value="HTH-type_TetR-like_transc_reg"/>
</dbReference>
<sequence length="202" mass="22169">MSEKTEKRRADLRARILDAAEAVVIVEGMSAVKARDLATKAGCALGAIYNVFDDMTQVVLEVNSRTYKRLGAAVAEAMAQVRDAPPVDQLVALGHAYLHFADSNTNAWRTLFDIPMSAETGVPEWYIDETKRLLHNISGPLSQVRPDLTPENLSILCRALFSSVHGIVILGLEKRITAVPEQDLAPMIEVIIRNYVGSQAKI</sequence>
<dbReference type="PANTHER" id="PTHR30055:SF234">
    <property type="entry name" value="HTH-TYPE TRANSCRIPTIONAL REGULATOR BETI"/>
    <property type="match status" value="1"/>
</dbReference>
<dbReference type="OrthoDB" id="7223515at2"/>
<reference evidence="6 7" key="1">
    <citation type="submission" date="2015-06" db="EMBL/GenBank/DDBJ databases">
        <title>Draft genome sequence of an Alphaproteobacteria species associated to the Mediterranean sponge Oscarella lobularis.</title>
        <authorList>
            <person name="Jourda C."/>
            <person name="Santini S."/>
            <person name="Claverie J.-M."/>
        </authorList>
    </citation>
    <scope>NUCLEOTIDE SEQUENCE [LARGE SCALE GENOMIC DNA]</scope>
    <source>
        <strain evidence="6">IGS</strain>
    </source>
</reference>
<evidence type="ECO:0000256" key="1">
    <source>
        <dbReference type="ARBA" id="ARBA00023015"/>
    </source>
</evidence>
<dbReference type="InterPro" id="IPR025996">
    <property type="entry name" value="MT1864/Rv1816-like_C"/>
</dbReference>
<comment type="caution">
    <text evidence="6">The sequence shown here is derived from an EMBL/GenBank/DDBJ whole genome shotgun (WGS) entry which is preliminary data.</text>
</comment>
<evidence type="ECO:0000256" key="3">
    <source>
        <dbReference type="ARBA" id="ARBA00023163"/>
    </source>
</evidence>
<keyword evidence="7" id="KW-1185">Reference proteome</keyword>
<dbReference type="InterPro" id="IPR001647">
    <property type="entry name" value="HTH_TetR"/>
</dbReference>
<protein>
    <submittedName>
        <fullName evidence="6">Transcriptional regulator, TetR family</fullName>
    </submittedName>
</protein>
<gene>
    <name evidence="6" type="ORF">AIOL_002019</name>
</gene>
<evidence type="ECO:0000259" key="5">
    <source>
        <dbReference type="PROSITE" id="PS50977"/>
    </source>
</evidence>
<keyword evidence="1" id="KW-0805">Transcription regulation</keyword>
<dbReference type="Pfam" id="PF00440">
    <property type="entry name" value="TetR_N"/>
    <property type="match status" value="1"/>
</dbReference>
<evidence type="ECO:0000313" key="7">
    <source>
        <dbReference type="Proteomes" id="UP000037178"/>
    </source>
</evidence>
<dbReference type="RefSeq" id="WP_049642850.1">
    <property type="nucleotide sequence ID" value="NZ_LFTY01000002.1"/>
</dbReference>
<dbReference type="Pfam" id="PF13305">
    <property type="entry name" value="TetR_C_33"/>
    <property type="match status" value="1"/>
</dbReference>
<evidence type="ECO:0000256" key="4">
    <source>
        <dbReference type="PROSITE-ProRule" id="PRU00335"/>
    </source>
</evidence>
<evidence type="ECO:0000256" key="2">
    <source>
        <dbReference type="ARBA" id="ARBA00023125"/>
    </source>
</evidence>
<dbReference type="STRING" id="1675527.AIOL_002019"/>
<name>A0A0J9E2H5_9RHOB</name>
<feature type="domain" description="HTH tetR-type" evidence="5">
    <location>
        <begin position="10"/>
        <end position="70"/>
    </location>
</feature>
<dbReference type="Proteomes" id="UP000037178">
    <property type="component" value="Unassembled WGS sequence"/>
</dbReference>
<dbReference type="PANTHER" id="PTHR30055">
    <property type="entry name" value="HTH-TYPE TRANSCRIPTIONAL REGULATOR RUTR"/>
    <property type="match status" value="1"/>
</dbReference>
<dbReference type="EMBL" id="LFTY01000002">
    <property type="protein sequence ID" value="KMW57061.1"/>
    <property type="molecule type" value="Genomic_DNA"/>
</dbReference>
<proteinExistence type="predicted"/>
<evidence type="ECO:0000313" key="6">
    <source>
        <dbReference type="EMBL" id="KMW57061.1"/>
    </source>
</evidence>